<name>A0A8S9QWI6_BRACR</name>
<dbReference type="EMBL" id="QGKX02000996">
    <property type="protein sequence ID" value="KAF3557386.1"/>
    <property type="molecule type" value="Genomic_DNA"/>
</dbReference>
<proteinExistence type="predicted"/>
<dbReference type="Proteomes" id="UP000712600">
    <property type="component" value="Unassembled WGS sequence"/>
</dbReference>
<evidence type="ECO:0000313" key="1">
    <source>
        <dbReference type="EMBL" id="KAF3557386.1"/>
    </source>
</evidence>
<comment type="caution">
    <text evidence="1">The sequence shown here is derived from an EMBL/GenBank/DDBJ whole genome shotgun (WGS) entry which is preliminary data.</text>
</comment>
<dbReference type="AlphaFoldDB" id="A0A8S9QWI6"/>
<evidence type="ECO:0000313" key="2">
    <source>
        <dbReference type="Proteomes" id="UP000712600"/>
    </source>
</evidence>
<organism evidence="1 2">
    <name type="scientific">Brassica cretica</name>
    <name type="common">Mustard</name>
    <dbReference type="NCBI Taxonomy" id="69181"/>
    <lineage>
        <taxon>Eukaryota</taxon>
        <taxon>Viridiplantae</taxon>
        <taxon>Streptophyta</taxon>
        <taxon>Embryophyta</taxon>
        <taxon>Tracheophyta</taxon>
        <taxon>Spermatophyta</taxon>
        <taxon>Magnoliopsida</taxon>
        <taxon>eudicotyledons</taxon>
        <taxon>Gunneridae</taxon>
        <taxon>Pentapetalae</taxon>
        <taxon>rosids</taxon>
        <taxon>malvids</taxon>
        <taxon>Brassicales</taxon>
        <taxon>Brassicaceae</taxon>
        <taxon>Brassiceae</taxon>
        <taxon>Brassica</taxon>
    </lineage>
</organism>
<reference evidence="1" key="1">
    <citation type="submission" date="2019-12" db="EMBL/GenBank/DDBJ databases">
        <title>Genome sequencing and annotation of Brassica cretica.</title>
        <authorList>
            <person name="Studholme D.J."/>
            <person name="Sarris P."/>
        </authorList>
    </citation>
    <scope>NUCLEOTIDE SEQUENCE</scope>
    <source>
        <strain evidence="1">PFS-109/04</strain>
        <tissue evidence="1">Leaf</tissue>
    </source>
</reference>
<protein>
    <submittedName>
        <fullName evidence="1">Uncharacterized protein</fullName>
    </submittedName>
</protein>
<sequence>MVKIADEILHIGYTGELPCQQSRGQSCPNNFAVDSRVAFSQMEVAEGVLIITPIMGPCVARRCLCRLKFLRQDFSLLFDGDVIRGLTERLGSTAACRRLIAGIQVDLFTLVILCFPLGWWKVFQDFPLSGYIACSLVCRAESRNQVFFREALWVPGEE</sequence>
<accession>A0A8S9QWI6</accession>
<gene>
    <name evidence="1" type="ORF">F2Q69_00012786</name>
</gene>